<proteinExistence type="predicted"/>
<reference evidence="1 2" key="1">
    <citation type="journal article" date="2018" name="Int. J. Syst. Evol. Microbiol.">
        <title>Zhouia spongiae sp. nov., isolated from a marine sponge.</title>
        <authorList>
            <person name="Zhuang L."/>
            <person name="Lin B."/>
            <person name="Qin F."/>
            <person name="Luo L."/>
        </authorList>
    </citation>
    <scope>NUCLEOTIDE SEQUENCE [LARGE SCALE GENOMIC DNA]</scope>
    <source>
        <strain evidence="1 2">HN-Y44</strain>
    </source>
</reference>
<organism evidence="1 2">
    <name type="scientific">Zhouia spongiae</name>
    <dbReference type="NCBI Taxonomy" id="2202721"/>
    <lineage>
        <taxon>Bacteria</taxon>
        <taxon>Pseudomonadati</taxon>
        <taxon>Bacteroidota</taxon>
        <taxon>Flavobacteriia</taxon>
        <taxon>Flavobacteriales</taxon>
        <taxon>Flavobacteriaceae</taxon>
        <taxon>Zhouia</taxon>
    </lineage>
</organism>
<evidence type="ECO:0000313" key="2">
    <source>
        <dbReference type="Proteomes" id="UP000829476"/>
    </source>
</evidence>
<protein>
    <submittedName>
        <fullName evidence="1">Uncharacterized protein</fullName>
    </submittedName>
</protein>
<dbReference type="EMBL" id="CP094326">
    <property type="protein sequence ID" value="UNY99837.1"/>
    <property type="molecule type" value="Genomic_DNA"/>
</dbReference>
<evidence type="ECO:0000313" key="1">
    <source>
        <dbReference type="EMBL" id="UNY99837.1"/>
    </source>
</evidence>
<accession>A0ABY3YPW5</accession>
<gene>
    <name evidence="1" type="ORF">MQE36_05690</name>
</gene>
<sequence>MKKPIELTKEFITDYQNWNDFAYNLSETEDDESDHKIEKKYDDLILKYYSAEKNTREFHTEVTHRIVRSKNK</sequence>
<keyword evidence="2" id="KW-1185">Reference proteome</keyword>
<dbReference type="Proteomes" id="UP000829476">
    <property type="component" value="Chromosome"/>
</dbReference>
<dbReference type="RefSeq" id="WP_242938208.1">
    <property type="nucleotide sequence ID" value="NZ_CP094326.1"/>
</dbReference>
<name>A0ABY3YPW5_9FLAO</name>